<reference evidence="2" key="1">
    <citation type="journal article" date="2019" name="Int. J. Syst. Evol. Microbiol.">
        <title>The Global Catalogue of Microorganisms (GCM) 10K type strain sequencing project: providing services to taxonomists for standard genome sequencing and annotation.</title>
        <authorList>
            <consortium name="The Broad Institute Genomics Platform"/>
            <consortium name="The Broad Institute Genome Sequencing Center for Infectious Disease"/>
            <person name="Wu L."/>
            <person name="Ma J."/>
        </authorList>
    </citation>
    <scope>NUCLEOTIDE SEQUENCE [LARGE SCALE GENOMIC DNA]</scope>
    <source>
        <strain evidence="2">CGMCC 1.16031</strain>
    </source>
</reference>
<proteinExistence type="predicted"/>
<organism evidence="1 2">
    <name type="scientific">Pseudobowmanella zhangzhouensis</name>
    <dbReference type="NCBI Taxonomy" id="1537679"/>
    <lineage>
        <taxon>Bacteria</taxon>
        <taxon>Pseudomonadati</taxon>
        <taxon>Pseudomonadota</taxon>
        <taxon>Gammaproteobacteria</taxon>
        <taxon>Alteromonadales</taxon>
        <taxon>Alteromonadaceae</taxon>
    </lineage>
</organism>
<evidence type="ECO:0000313" key="2">
    <source>
        <dbReference type="Proteomes" id="UP001596364"/>
    </source>
</evidence>
<name>A0ABW1XKK1_9ALTE</name>
<gene>
    <name evidence="1" type="ORF">ACFP85_09800</name>
</gene>
<dbReference type="EMBL" id="JBHSUS010000001">
    <property type="protein sequence ID" value="MFC6440438.1"/>
    <property type="molecule type" value="Genomic_DNA"/>
</dbReference>
<comment type="caution">
    <text evidence="1">The sequence shown here is derived from an EMBL/GenBank/DDBJ whole genome shotgun (WGS) entry which is preliminary data.</text>
</comment>
<dbReference type="RefSeq" id="WP_131258235.1">
    <property type="nucleotide sequence ID" value="NZ_JBHSUS010000001.1"/>
</dbReference>
<protein>
    <recommendedName>
        <fullName evidence="3">YfhG lipoprotein</fullName>
    </recommendedName>
</protein>
<evidence type="ECO:0008006" key="3">
    <source>
        <dbReference type="Google" id="ProtNLM"/>
    </source>
</evidence>
<sequence length="188" mass="21123">MRILIGLLLLLSGCQSLQQSLQQQGYLQLSCAGSALRLADDACSQLAWLDYWQQSAQLDWPTRKAMIAKLGEQPEERLQAIILSQPSDTPYQSRLRAQQSMQTLIKSLPPQLATKLDLLIYQNAQKMLEYESALVTLGKLNARQAATLSEQDSQLTEQQAQLDAMHAQIQALLKLEQRLTSQEVTNEQ</sequence>
<accession>A0ABW1XKK1</accession>
<keyword evidence="2" id="KW-1185">Reference proteome</keyword>
<dbReference type="Proteomes" id="UP001596364">
    <property type="component" value="Unassembled WGS sequence"/>
</dbReference>
<evidence type="ECO:0000313" key="1">
    <source>
        <dbReference type="EMBL" id="MFC6440438.1"/>
    </source>
</evidence>